<feature type="compositionally biased region" description="Basic and acidic residues" evidence="1">
    <location>
        <begin position="401"/>
        <end position="410"/>
    </location>
</feature>
<name>A0A9P3CRL8_9PEZI</name>
<comment type="caution">
    <text evidence="2">The sequence shown here is derived from an EMBL/GenBank/DDBJ whole genome shotgun (WGS) entry which is preliminary data.</text>
</comment>
<protein>
    <recommendedName>
        <fullName evidence="4">F-box domain-containing protein</fullName>
    </recommendedName>
</protein>
<dbReference type="AlphaFoldDB" id="A0A9P3CRL8"/>
<dbReference type="RefSeq" id="XP_044657655.1">
    <property type="nucleotide sequence ID" value="XM_044801720.1"/>
</dbReference>
<feature type="region of interest" description="Disordered" evidence="1">
    <location>
        <begin position="456"/>
        <end position="478"/>
    </location>
</feature>
<keyword evidence="3" id="KW-1185">Reference proteome</keyword>
<organism evidence="2 3">
    <name type="scientific">Cercospora kikuchii</name>
    <dbReference type="NCBI Taxonomy" id="84275"/>
    <lineage>
        <taxon>Eukaryota</taxon>
        <taxon>Fungi</taxon>
        <taxon>Dikarya</taxon>
        <taxon>Ascomycota</taxon>
        <taxon>Pezizomycotina</taxon>
        <taxon>Dothideomycetes</taxon>
        <taxon>Dothideomycetidae</taxon>
        <taxon>Mycosphaerellales</taxon>
        <taxon>Mycosphaerellaceae</taxon>
        <taxon>Cercospora</taxon>
    </lineage>
</organism>
<accession>A0A9P3CRL8</accession>
<proteinExistence type="predicted"/>
<evidence type="ECO:0008006" key="4">
    <source>
        <dbReference type="Google" id="ProtNLM"/>
    </source>
</evidence>
<sequence length="478" mass="54704">MTSHLELVYKQPRVAGQQRLPIYRPTRLAFEDVKHRCDNHNKLEKAVEKLHEELAVLDLSPEVIRLLNQVKTAATATQAYSDELWRLVPALHRPSARSAQIAEKVFGTAELLEEVLTYLPLDQILSAMRVQRSWCNTVIGSIKLQRMLGLAAPSHSFFDSPFSHRPNRQYSYQGEESIIRGLSLPNFMSFEDTDIWSDWNEWTISYTSASEMAELKEKANFIDLQILCRPSLGRAPGARMAAIQLCYPPIDQLSILIDCPCGAKIGNYGIWQPLTPANSSDSMTVGELASCTNEVLRSTGHVKKECLHAEVRFLARVQLSDTDPITLHRREIIEMVDPMNESRDWHDPLYRFATDVSFEYRPGYFGAHPELCNNPCYDLTTYIDEGDVESSTDEDEGADATEEKSSRGIIEEDDDAMSVDEEHDEVSVGEEEDDEFEDEDDRWQREVEMDWLAADDYFRKEDSPYDEPPERWYGDEDD</sequence>
<dbReference type="OrthoDB" id="3650798at2759"/>
<evidence type="ECO:0000313" key="3">
    <source>
        <dbReference type="Proteomes" id="UP000825890"/>
    </source>
</evidence>
<feature type="compositionally biased region" description="Acidic residues" evidence="1">
    <location>
        <begin position="388"/>
        <end position="400"/>
    </location>
</feature>
<feature type="region of interest" description="Disordered" evidence="1">
    <location>
        <begin position="388"/>
        <end position="442"/>
    </location>
</feature>
<reference evidence="2 3" key="1">
    <citation type="submission" date="2021-01" db="EMBL/GenBank/DDBJ databases">
        <title>Cercospora kikuchii MAFF 305040 whole genome shotgun sequence.</title>
        <authorList>
            <person name="Kashiwa T."/>
            <person name="Suzuki T."/>
        </authorList>
    </citation>
    <scope>NUCLEOTIDE SEQUENCE [LARGE SCALE GENOMIC DNA]</scope>
    <source>
        <strain evidence="2 3">MAFF 305040</strain>
    </source>
</reference>
<feature type="compositionally biased region" description="Acidic residues" evidence="1">
    <location>
        <begin position="411"/>
        <end position="441"/>
    </location>
</feature>
<gene>
    <name evidence="2" type="ORF">CKM354_000640600</name>
</gene>
<dbReference type="Proteomes" id="UP000825890">
    <property type="component" value="Unassembled WGS sequence"/>
</dbReference>
<dbReference type="GeneID" id="68291981"/>
<evidence type="ECO:0000313" key="2">
    <source>
        <dbReference type="EMBL" id="GIZ43168.1"/>
    </source>
</evidence>
<evidence type="ECO:0000256" key="1">
    <source>
        <dbReference type="SAM" id="MobiDB-lite"/>
    </source>
</evidence>
<dbReference type="EMBL" id="BOLY01000004">
    <property type="protein sequence ID" value="GIZ43168.1"/>
    <property type="molecule type" value="Genomic_DNA"/>
</dbReference>